<proteinExistence type="predicted"/>
<dbReference type="AlphaFoldDB" id="A0A8J2YZ87"/>
<evidence type="ECO:0000313" key="2">
    <source>
        <dbReference type="EMBL" id="GGF36474.1"/>
    </source>
</evidence>
<reference evidence="2" key="1">
    <citation type="journal article" date="2014" name="Int. J. Syst. Evol. Microbiol.">
        <title>Complete genome sequence of Corynebacterium casei LMG S-19264T (=DSM 44701T), isolated from a smear-ripened cheese.</title>
        <authorList>
            <consortium name="US DOE Joint Genome Institute (JGI-PGF)"/>
            <person name="Walter F."/>
            <person name="Albersmeier A."/>
            <person name="Kalinowski J."/>
            <person name="Ruckert C."/>
        </authorList>
    </citation>
    <scope>NUCLEOTIDE SEQUENCE</scope>
    <source>
        <strain evidence="2">CGMCC 1.15725</strain>
    </source>
</reference>
<feature type="transmembrane region" description="Helical" evidence="1">
    <location>
        <begin position="406"/>
        <end position="423"/>
    </location>
</feature>
<reference evidence="2" key="2">
    <citation type="submission" date="2020-09" db="EMBL/GenBank/DDBJ databases">
        <authorList>
            <person name="Sun Q."/>
            <person name="Zhou Y."/>
        </authorList>
    </citation>
    <scope>NUCLEOTIDE SEQUENCE</scope>
    <source>
        <strain evidence="2">CGMCC 1.15725</strain>
    </source>
</reference>
<dbReference type="EMBL" id="BMJQ01000014">
    <property type="protein sequence ID" value="GGF36474.1"/>
    <property type="molecule type" value="Genomic_DNA"/>
</dbReference>
<comment type="caution">
    <text evidence="2">The sequence shown here is derived from an EMBL/GenBank/DDBJ whole genome shotgun (WGS) entry which is preliminary data.</text>
</comment>
<dbReference type="Pfam" id="PF11902">
    <property type="entry name" value="DUF3422"/>
    <property type="match status" value="1"/>
</dbReference>
<keyword evidence="1" id="KW-1133">Transmembrane helix</keyword>
<evidence type="ECO:0000256" key="1">
    <source>
        <dbReference type="SAM" id="Phobius"/>
    </source>
</evidence>
<feature type="transmembrane region" description="Helical" evidence="1">
    <location>
        <begin position="375"/>
        <end position="400"/>
    </location>
</feature>
<keyword evidence="3" id="KW-1185">Reference proteome</keyword>
<organism evidence="2 3">
    <name type="scientific">Aliidongia dinghuensis</name>
    <dbReference type="NCBI Taxonomy" id="1867774"/>
    <lineage>
        <taxon>Bacteria</taxon>
        <taxon>Pseudomonadati</taxon>
        <taxon>Pseudomonadota</taxon>
        <taxon>Alphaproteobacteria</taxon>
        <taxon>Rhodospirillales</taxon>
        <taxon>Dongiaceae</taxon>
        <taxon>Aliidongia</taxon>
    </lineage>
</organism>
<dbReference type="Proteomes" id="UP000646365">
    <property type="component" value="Unassembled WGS sequence"/>
</dbReference>
<keyword evidence="1" id="KW-0472">Membrane</keyword>
<evidence type="ECO:0000313" key="3">
    <source>
        <dbReference type="Proteomes" id="UP000646365"/>
    </source>
</evidence>
<accession>A0A8J2YZ87</accession>
<dbReference type="InterPro" id="IPR021830">
    <property type="entry name" value="DUF3422"/>
</dbReference>
<keyword evidence="1" id="KW-0812">Transmembrane</keyword>
<sequence>MPTVAPVPIGPVPIGHPLRRSLNDELHARPFTIVEAPEHVLHLAILSRPGGGAEDHRRLARVCAGFGVTPPEAGNHFAHDFGHFRLKWERHTEFATYTLFAAGSRALTEPDPLLAQLPADWLEALGSDLLVACRIAVERRDAPSLPHDVVDRLGTMPLAGNRVLGNGAEVWTDFRIHEDGLARILLIDLDLRERQSGRLVQRLLEIETYRMMALLGLPHARAAMGTIQSLGDEIARITEAMAREDGADADRALLARVMGVAAQVEQLAAANGYRLSAAAAYHALVEARLAELRESRIEGLPTLSEFLDRRLAPAMATCRHAVQRQEALSQRLARSAELLRTRVDIQLEDQNRAVLQSMDRRAHLQLRLQETVEGLSVIAISYYLIALIGHVLSGVAAAGIALPAEILDGALVPVVLFLVALAAHRVRRRLARD</sequence>
<evidence type="ECO:0008006" key="4">
    <source>
        <dbReference type="Google" id="ProtNLM"/>
    </source>
</evidence>
<name>A0A8J2YZ87_9PROT</name>
<protein>
    <recommendedName>
        <fullName evidence="4">DUF3422 domain-containing protein</fullName>
    </recommendedName>
</protein>
<gene>
    <name evidence="2" type="ORF">GCM10011611_48660</name>
</gene>